<dbReference type="Pfam" id="PF16277">
    <property type="entry name" value="DUF4926"/>
    <property type="match status" value="1"/>
</dbReference>
<protein>
    <submittedName>
        <fullName evidence="1">DUF4926 domain-containing protein</fullName>
    </submittedName>
</protein>
<dbReference type="EMBL" id="PVWK01000142">
    <property type="protein sequence ID" value="PSB24577.1"/>
    <property type="molecule type" value="Genomic_DNA"/>
</dbReference>
<reference evidence="1 2" key="2">
    <citation type="submission" date="2018-03" db="EMBL/GenBank/DDBJ databases">
        <title>The ancient ancestry and fast evolution of plastids.</title>
        <authorList>
            <person name="Moore K.R."/>
            <person name="Magnabosco C."/>
            <person name="Momper L."/>
            <person name="Gold D.A."/>
            <person name="Bosak T."/>
            <person name="Fournier G.P."/>
        </authorList>
    </citation>
    <scope>NUCLEOTIDE SEQUENCE [LARGE SCALE GENOMIC DNA]</scope>
    <source>
        <strain evidence="1 2">ULC18</strain>
    </source>
</reference>
<accession>A0A2T1DVQ9</accession>
<proteinExistence type="predicted"/>
<comment type="caution">
    <text evidence="1">The sequence shown here is derived from an EMBL/GenBank/DDBJ whole genome shotgun (WGS) entry which is preliminary data.</text>
</comment>
<name>A0A2T1DVQ9_9CYAN</name>
<evidence type="ECO:0000313" key="1">
    <source>
        <dbReference type="EMBL" id="PSB24577.1"/>
    </source>
</evidence>
<dbReference type="OrthoDB" id="488825at2"/>
<organism evidence="1 2">
    <name type="scientific">Stenomitos frigidus ULC18</name>
    <dbReference type="NCBI Taxonomy" id="2107698"/>
    <lineage>
        <taxon>Bacteria</taxon>
        <taxon>Bacillati</taxon>
        <taxon>Cyanobacteriota</taxon>
        <taxon>Cyanophyceae</taxon>
        <taxon>Leptolyngbyales</taxon>
        <taxon>Leptolyngbyaceae</taxon>
        <taxon>Stenomitos</taxon>
    </lineage>
</organism>
<dbReference type="AlphaFoldDB" id="A0A2T1DVQ9"/>
<dbReference type="Proteomes" id="UP000239576">
    <property type="component" value="Unassembled WGS sequence"/>
</dbReference>
<gene>
    <name evidence="1" type="ORF">C7B82_26505</name>
</gene>
<dbReference type="InterPro" id="IPR032568">
    <property type="entry name" value="DUF4926"/>
</dbReference>
<evidence type="ECO:0000313" key="2">
    <source>
        <dbReference type="Proteomes" id="UP000239576"/>
    </source>
</evidence>
<reference evidence="2" key="1">
    <citation type="submission" date="2018-02" db="EMBL/GenBank/DDBJ databases">
        <authorList>
            <person name="Moore K."/>
            <person name="Momper L."/>
        </authorList>
    </citation>
    <scope>NUCLEOTIDE SEQUENCE [LARGE SCALE GENOMIC DNA]</scope>
    <source>
        <strain evidence="2">ULC18</strain>
    </source>
</reference>
<sequence>MDYELYTDTILLRDLPEEGLFAGDVGTLVDRHDVEGLETGYSVEFFDMLGNTVAVVTLPGSSLRSPSHADRPTVRLANEVAV</sequence>
<dbReference type="RefSeq" id="WP_106259796.1">
    <property type="nucleotide sequence ID" value="NZ_CAWNSW010000105.1"/>
</dbReference>
<keyword evidence="2" id="KW-1185">Reference proteome</keyword>